<dbReference type="KEGG" id="ccz:CCALI_02713"/>
<keyword evidence="1" id="KW-0472">Membrane</keyword>
<keyword evidence="3" id="KW-1185">Reference proteome</keyword>
<dbReference type="EMBL" id="HF951689">
    <property type="protein sequence ID" value="CCW36502.1"/>
    <property type="molecule type" value="Genomic_DNA"/>
</dbReference>
<dbReference type="Proteomes" id="UP000014227">
    <property type="component" value="Chromosome I"/>
</dbReference>
<proteinExistence type="predicted"/>
<evidence type="ECO:0000313" key="2">
    <source>
        <dbReference type="EMBL" id="CCW36502.1"/>
    </source>
</evidence>
<dbReference type="AlphaFoldDB" id="S0EZQ6"/>
<dbReference type="PATRIC" id="fig|1303518.3.peg.2815"/>
<organism evidence="2 3">
    <name type="scientific">Chthonomonas calidirosea (strain DSM 23976 / ICMP 18418 / T49)</name>
    <dbReference type="NCBI Taxonomy" id="1303518"/>
    <lineage>
        <taxon>Bacteria</taxon>
        <taxon>Bacillati</taxon>
        <taxon>Armatimonadota</taxon>
        <taxon>Chthonomonadia</taxon>
        <taxon>Chthonomonadales</taxon>
        <taxon>Chthonomonadaceae</taxon>
        <taxon>Chthonomonas</taxon>
    </lineage>
</organism>
<dbReference type="RefSeq" id="WP_016484010.1">
    <property type="nucleotide sequence ID" value="NC_021487.1"/>
</dbReference>
<dbReference type="STRING" id="454171.CP488_01377"/>
<feature type="transmembrane region" description="Helical" evidence="1">
    <location>
        <begin position="43"/>
        <end position="64"/>
    </location>
</feature>
<name>S0EZQ6_CHTCT</name>
<evidence type="ECO:0000313" key="3">
    <source>
        <dbReference type="Proteomes" id="UP000014227"/>
    </source>
</evidence>
<gene>
    <name evidence="2" type="ORF">CCALI_02713</name>
</gene>
<protein>
    <submittedName>
        <fullName evidence="2">Uncharacterized protein</fullName>
    </submittedName>
</protein>
<keyword evidence="1" id="KW-0812">Transmembrane</keyword>
<reference evidence="3" key="1">
    <citation type="submission" date="2013-03" db="EMBL/GenBank/DDBJ databases">
        <title>Genome sequence of Chthonomonas calidirosea, the first sequenced genome from the Armatimonadetes phylum (formally candidate division OP10).</title>
        <authorList>
            <person name="Lee K.C.Y."/>
            <person name="Morgan X.C."/>
            <person name="Dunfield P.F."/>
            <person name="Tamas I."/>
            <person name="Houghton K.M."/>
            <person name="Vyssotski M."/>
            <person name="Ryan J.L.J."/>
            <person name="Lagutin K."/>
            <person name="McDonald I.R."/>
            <person name="Stott M.B."/>
        </authorList>
    </citation>
    <scope>NUCLEOTIDE SEQUENCE [LARGE SCALE GENOMIC DNA]</scope>
    <source>
        <strain evidence="3">DSM 23976 / ICMP 18418 / T49</strain>
    </source>
</reference>
<dbReference type="HOGENOM" id="CLU_2192346_0_0_0"/>
<dbReference type="InParanoid" id="S0EZQ6"/>
<sequence length="108" mass="12339">MFDWNRPLPQERLEALIEEIAQWVHRRQLHVPAIMLLEMHKPISFFVGQGIVFSATLLAPLFGVQKVQELSWLLENRDNVEQLIQRIEALAAASNAEAPEGEKHASCQ</sequence>
<accession>S0EZQ6</accession>
<evidence type="ECO:0000256" key="1">
    <source>
        <dbReference type="SAM" id="Phobius"/>
    </source>
</evidence>
<keyword evidence="1" id="KW-1133">Transmembrane helix</keyword>